<evidence type="ECO:0000256" key="1">
    <source>
        <dbReference type="SAM" id="MobiDB-lite"/>
    </source>
</evidence>
<feature type="region of interest" description="Disordered" evidence="1">
    <location>
        <begin position="1"/>
        <end position="72"/>
    </location>
</feature>
<feature type="compositionally biased region" description="Polar residues" evidence="1">
    <location>
        <begin position="282"/>
        <end position="294"/>
    </location>
</feature>
<evidence type="ECO:0000313" key="3">
    <source>
        <dbReference type="Proteomes" id="UP001049176"/>
    </source>
</evidence>
<evidence type="ECO:0000313" key="2">
    <source>
        <dbReference type="EMBL" id="KAG7085415.1"/>
    </source>
</evidence>
<dbReference type="KEGG" id="more:E1B28_002976"/>
<dbReference type="Proteomes" id="UP001049176">
    <property type="component" value="Chromosome 11"/>
</dbReference>
<feature type="compositionally biased region" description="Polar residues" evidence="1">
    <location>
        <begin position="116"/>
        <end position="127"/>
    </location>
</feature>
<reference evidence="2" key="1">
    <citation type="journal article" date="2021" name="Genome Biol. Evol.">
        <title>The assembled and annotated genome of the fairy-ring fungus Marasmius oreades.</title>
        <authorList>
            <person name="Hiltunen M."/>
            <person name="Ament-Velasquez S.L."/>
            <person name="Johannesson H."/>
        </authorList>
    </citation>
    <scope>NUCLEOTIDE SEQUENCE</scope>
    <source>
        <strain evidence="2">03SP1</strain>
    </source>
</reference>
<feature type="compositionally biased region" description="Basic and acidic residues" evidence="1">
    <location>
        <begin position="30"/>
        <end position="52"/>
    </location>
</feature>
<name>A0A9P7UK40_9AGAR</name>
<feature type="region of interest" description="Disordered" evidence="1">
    <location>
        <begin position="273"/>
        <end position="331"/>
    </location>
</feature>
<protein>
    <submittedName>
        <fullName evidence="2">Uncharacterized protein</fullName>
    </submittedName>
</protein>
<organism evidence="2 3">
    <name type="scientific">Marasmius oreades</name>
    <name type="common">fairy-ring Marasmius</name>
    <dbReference type="NCBI Taxonomy" id="181124"/>
    <lineage>
        <taxon>Eukaryota</taxon>
        <taxon>Fungi</taxon>
        <taxon>Dikarya</taxon>
        <taxon>Basidiomycota</taxon>
        <taxon>Agaricomycotina</taxon>
        <taxon>Agaricomycetes</taxon>
        <taxon>Agaricomycetidae</taxon>
        <taxon>Agaricales</taxon>
        <taxon>Marasmiineae</taxon>
        <taxon>Marasmiaceae</taxon>
        <taxon>Marasmius</taxon>
    </lineage>
</organism>
<dbReference type="GeneID" id="66072052"/>
<dbReference type="RefSeq" id="XP_043001886.1">
    <property type="nucleotide sequence ID" value="XM_043159932.1"/>
</dbReference>
<feature type="compositionally biased region" description="Polar residues" evidence="1">
    <location>
        <begin position="9"/>
        <end position="22"/>
    </location>
</feature>
<comment type="caution">
    <text evidence="2">The sequence shown here is derived from an EMBL/GenBank/DDBJ whole genome shotgun (WGS) entry which is preliminary data.</text>
</comment>
<sequence>MNMLRPQYDFTSGAQDNSSGRTQRTKSASHKVDYMRQIENERRAEKARQEARKKARKPRKPKVSKTTSASSCSLQATLGTRGTCFSSLSQQPSFVQVAQNIPVPSAMDGNSHRTFDAQTSTLSSSVQREPLENARSSANSNTEFHGSHWSTLTTGVSTPVSNTLTHTCLSDTTLAWPYQHDEQLMAALADLPPGSISQEEASQMGLEEFVEILRDYNDQAGEEHEAYSPCSGSLDSRLVQFTPTEHMPPTTSIQPNTSLRTCFEFPATPAVQPTLPTRFAPSRTSSPVATSANNVPLIETSDSGSNLGSNSDDSDTDQDSNLKANQKRARRGFNGIQQSGLRKQLCFLAIRLFCAHLAAENLFPDQAVTEMGDLRDSLAIKSWTEAIALMKERVKIDCSYMGGLTTRGVQSKNFTYEVPT</sequence>
<dbReference type="EMBL" id="CM032191">
    <property type="protein sequence ID" value="KAG7085415.1"/>
    <property type="molecule type" value="Genomic_DNA"/>
</dbReference>
<gene>
    <name evidence="2" type="ORF">E1B28_002976</name>
</gene>
<feature type="compositionally biased region" description="Low complexity" evidence="1">
    <location>
        <begin position="300"/>
        <end position="311"/>
    </location>
</feature>
<accession>A0A9P7UK40</accession>
<keyword evidence="3" id="KW-1185">Reference proteome</keyword>
<proteinExistence type="predicted"/>
<dbReference type="AlphaFoldDB" id="A0A9P7UK40"/>
<feature type="compositionally biased region" description="Basic residues" evidence="1">
    <location>
        <begin position="53"/>
        <end position="63"/>
    </location>
</feature>
<feature type="region of interest" description="Disordered" evidence="1">
    <location>
        <begin position="105"/>
        <end position="129"/>
    </location>
</feature>